<protein>
    <recommendedName>
        <fullName evidence="1">DNA polymerase III tau subunit domain-containing protein</fullName>
    </recommendedName>
</protein>
<reference evidence="2 3" key="1">
    <citation type="submission" date="2022-05" db="EMBL/GenBank/DDBJ databases">
        <title>Microbulbifer sp. nov., isolated from sponge.</title>
        <authorList>
            <person name="Gao L."/>
        </authorList>
    </citation>
    <scope>NUCLEOTIDE SEQUENCE [LARGE SCALE GENOMIC DNA]</scope>
    <source>
        <strain evidence="2 3">MI-G</strain>
    </source>
</reference>
<name>A0ABY9EC85_9GAMM</name>
<dbReference type="Proteomes" id="UP001321520">
    <property type="component" value="Chromosome"/>
</dbReference>
<accession>A0ABY9EC85</accession>
<dbReference type="InterPro" id="IPR038249">
    <property type="entry name" value="PolIII_tau_V_sf"/>
</dbReference>
<dbReference type="InterPro" id="IPR021029">
    <property type="entry name" value="DNA_pol_III_tau_dom-5"/>
</dbReference>
<gene>
    <name evidence="2" type="ORF">M8T91_14660</name>
</gene>
<proteinExistence type="predicted"/>
<evidence type="ECO:0000313" key="2">
    <source>
        <dbReference type="EMBL" id="WKD49124.1"/>
    </source>
</evidence>
<evidence type="ECO:0000313" key="3">
    <source>
        <dbReference type="Proteomes" id="UP001321520"/>
    </source>
</evidence>
<organism evidence="2 3">
    <name type="scientific">Microbulbifer spongiae</name>
    <dbReference type="NCBI Taxonomy" id="2944933"/>
    <lineage>
        <taxon>Bacteria</taxon>
        <taxon>Pseudomonadati</taxon>
        <taxon>Pseudomonadota</taxon>
        <taxon>Gammaproteobacteria</taxon>
        <taxon>Cellvibrionales</taxon>
        <taxon>Microbulbiferaceae</taxon>
        <taxon>Microbulbifer</taxon>
    </lineage>
</organism>
<dbReference type="Gene3D" id="3.30.300.150">
    <property type="entry name" value="DNA polymerase III, tau subunit, domain V"/>
    <property type="match status" value="1"/>
</dbReference>
<sequence length="119" mass="12941">MGISGILHSIAQHLELVGLRDHILSFTLDESYSSLYDEVHQRRLGDLLGDFFQQPVVVQIQVGQIGGNTPARLAAATRETRVAAAREALHADPLVRELQTELSAELLPDSIESLVGTEG</sequence>
<dbReference type="EMBL" id="CP098023">
    <property type="protein sequence ID" value="WKD49124.1"/>
    <property type="molecule type" value="Genomic_DNA"/>
</dbReference>
<dbReference type="RefSeq" id="WP_301414912.1">
    <property type="nucleotide sequence ID" value="NZ_CP098023.1"/>
</dbReference>
<dbReference type="Pfam" id="PF12170">
    <property type="entry name" value="DNA_pol3_tau_5"/>
    <property type="match status" value="1"/>
</dbReference>
<evidence type="ECO:0000259" key="1">
    <source>
        <dbReference type="Pfam" id="PF12170"/>
    </source>
</evidence>
<feature type="domain" description="DNA polymerase III tau subunit" evidence="1">
    <location>
        <begin position="6"/>
        <end position="111"/>
    </location>
</feature>
<keyword evidence="3" id="KW-1185">Reference proteome</keyword>